<keyword evidence="4" id="KW-1185">Reference proteome</keyword>
<name>A0A8T6YVT6_9GAMM</name>
<organism evidence="3 4">
    <name type="scientific">Pseudoalteromonas galatheae</name>
    <dbReference type="NCBI Taxonomy" id="579562"/>
    <lineage>
        <taxon>Bacteria</taxon>
        <taxon>Pseudomonadati</taxon>
        <taxon>Pseudomonadota</taxon>
        <taxon>Gammaproteobacteria</taxon>
        <taxon>Alteromonadales</taxon>
        <taxon>Pseudoalteromonadaceae</taxon>
        <taxon>Pseudoalteromonas</taxon>
    </lineage>
</organism>
<keyword evidence="1" id="KW-0175">Coiled coil</keyword>
<dbReference type="InterPro" id="IPR027367">
    <property type="entry name" value="Gly-zipper_YMGG"/>
</dbReference>
<evidence type="ECO:0000313" key="4">
    <source>
        <dbReference type="Proteomes" id="UP000307537"/>
    </source>
</evidence>
<evidence type="ECO:0000256" key="1">
    <source>
        <dbReference type="SAM" id="Coils"/>
    </source>
</evidence>
<dbReference type="Proteomes" id="UP000307537">
    <property type="component" value="Unassembled WGS sequence"/>
</dbReference>
<feature type="coiled-coil region" evidence="1">
    <location>
        <begin position="103"/>
        <end position="137"/>
    </location>
</feature>
<dbReference type="Pfam" id="PF13441">
    <property type="entry name" value="Gly-zipper_YMGG"/>
    <property type="match status" value="1"/>
</dbReference>
<evidence type="ECO:0000259" key="2">
    <source>
        <dbReference type="Pfam" id="PF13441"/>
    </source>
</evidence>
<dbReference type="AlphaFoldDB" id="A0A8T6YVT6"/>
<feature type="domain" description="YMGG-like Gly-zipper" evidence="2">
    <location>
        <begin position="42"/>
        <end position="79"/>
    </location>
</feature>
<proteinExistence type="predicted"/>
<gene>
    <name evidence="3" type="ORF">CWC29_020805</name>
</gene>
<protein>
    <recommendedName>
        <fullName evidence="2">YMGG-like Gly-zipper domain-containing protein</fullName>
    </recommendedName>
</protein>
<evidence type="ECO:0000313" key="3">
    <source>
        <dbReference type="EMBL" id="NKC21224.1"/>
    </source>
</evidence>
<accession>A0A8T6YVT6</accession>
<reference evidence="3" key="1">
    <citation type="submission" date="2019-10" db="EMBL/GenBank/DDBJ databases">
        <authorList>
            <person name="Paulsen S."/>
        </authorList>
    </citation>
    <scope>NUCLEOTIDE SEQUENCE</scope>
    <source>
        <strain evidence="3">S4498</strain>
    </source>
</reference>
<dbReference type="EMBL" id="PNCO02000002">
    <property type="protein sequence ID" value="NKC21224.1"/>
    <property type="molecule type" value="Genomic_DNA"/>
</dbReference>
<sequence>MYLLNPITSGKRTMKSRKNLVAASIMTALLSGCAMTDDTKTRAEGASTGALIGGALGLVLGDNKQAAMIGALIGAVAGDLYTKSVVKKKQDYANTELYMQDVIKGAQEKLIAAKNEREKIHLEIEGYTAQLESIEAESQKRSAEYSGLETQKDSLSKAVSKSAKLVEILTEEIQYQKDVLAQERETVSVQLASHSETVIQQLLAEKNELELMQAQLASLDRRKLY</sequence>
<comment type="caution">
    <text evidence="3">The sequence shown here is derived from an EMBL/GenBank/DDBJ whole genome shotgun (WGS) entry which is preliminary data.</text>
</comment>